<accession>A0ACC1M1Y2</accession>
<reference evidence="1" key="1">
    <citation type="submission" date="2022-07" db="EMBL/GenBank/DDBJ databases">
        <title>Phylogenomic reconstructions and comparative analyses of Kickxellomycotina fungi.</title>
        <authorList>
            <person name="Reynolds N.K."/>
            <person name="Stajich J.E."/>
            <person name="Barry K."/>
            <person name="Grigoriev I.V."/>
            <person name="Crous P."/>
            <person name="Smith M.E."/>
        </authorList>
    </citation>
    <scope>NUCLEOTIDE SEQUENCE</scope>
    <source>
        <strain evidence="1">CBS 190363</strain>
    </source>
</reference>
<comment type="caution">
    <text evidence="1">The sequence shown here is derived from an EMBL/GenBank/DDBJ whole genome shotgun (WGS) entry which is preliminary data.</text>
</comment>
<sequence length="113" mass="11909">MKLLASALLFGAALVAALTDKEKSALTTFGARDHPGDHTVDTLISELTEYSTGAEVTAAKTMFAQKKYGPAAQALSDHVSKLKSDPLVQSGKPLAMPFAMLSDCVGELRSKVK</sequence>
<name>A0ACC1M1Y2_9FUNG</name>
<proteinExistence type="predicted"/>
<organism evidence="1 2">
    <name type="scientific">Coemansia aciculifera</name>
    <dbReference type="NCBI Taxonomy" id="417176"/>
    <lineage>
        <taxon>Eukaryota</taxon>
        <taxon>Fungi</taxon>
        <taxon>Fungi incertae sedis</taxon>
        <taxon>Zoopagomycota</taxon>
        <taxon>Kickxellomycotina</taxon>
        <taxon>Kickxellomycetes</taxon>
        <taxon>Kickxellales</taxon>
        <taxon>Kickxellaceae</taxon>
        <taxon>Coemansia</taxon>
    </lineage>
</organism>
<evidence type="ECO:0000313" key="2">
    <source>
        <dbReference type="Proteomes" id="UP001139981"/>
    </source>
</evidence>
<evidence type="ECO:0000313" key="1">
    <source>
        <dbReference type="EMBL" id="KAJ2893304.1"/>
    </source>
</evidence>
<protein>
    <submittedName>
        <fullName evidence="1">Uncharacterized protein</fullName>
    </submittedName>
</protein>
<dbReference type="Proteomes" id="UP001139981">
    <property type="component" value="Unassembled WGS sequence"/>
</dbReference>
<keyword evidence="2" id="KW-1185">Reference proteome</keyword>
<gene>
    <name evidence="1" type="ORF">IWW38_002909</name>
</gene>
<dbReference type="EMBL" id="JANBVB010000564">
    <property type="protein sequence ID" value="KAJ2893304.1"/>
    <property type="molecule type" value="Genomic_DNA"/>
</dbReference>